<feature type="domain" description="Pectinesterase inhibitor" evidence="15">
    <location>
        <begin position="46"/>
        <end position="198"/>
    </location>
</feature>
<dbReference type="FunFam" id="2.160.20.10:FF:000029">
    <property type="entry name" value="Pectinesterase 4"/>
    <property type="match status" value="1"/>
</dbReference>
<evidence type="ECO:0000256" key="12">
    <source>
        <dbReference type="PROSITE-ProRule" id="PRU10040"/>
    </source>
</evidence>
<dbReference type="GO" id="GO:0042545">
    <property type="term" value="P:cell wall modification"/>
    <property type="evidence" value="ECO:0007669"/>
    <property type="project" value="UniProtKB-UniRule"/>
</dbReference>
<keyword evidence="9 13" id="KW-0063">Aspartyl esterase</keyword>
<dbReference type="InterPro" id="IPR006501">
    <property type="entry name" value="Pectinesterase_inhib_dom"/>
</dbReference>
<sequence>MGTEGKVAVSAVSLILVVGVIIGAVAVVRHGEESKAHNGNGSGTTSSMKSVTTFCASTPFKDACARSVESVANNATATPKDYLMAAIQATIQEVRKAIEVTNTTKIDPKEDPFHHSALENCKELLGYAVDELQASFSTVGNSELHTLSDRVDQLLNWLSAVYSYQTSCLDGFEKAEYKNALENGMLNATQLTNNAVDIVAGISDLLKSFNNATQLNNFTNQRRLLQDYEFVMGHDGFPTWFRFEDRKLLAGHHRLLTPNAVVAKDGSGRFKSISEALAAYPPNFKGRYIIYVKAGIYAENVIVDKNKPNVFIYGDGAGRTIVTGGKNFALMHIQTSNTATFAAIGDGFIARSMTFRNTAGPQGHQAVALRVMSDMAAVFDCSIEGFQDTLYYQVHRQFYRNCVISGTVDFIFGKGAAVIQNSLIIVRRGLPGQFNTVTADGKELENDRTGVVLQNCRIVADTELFKSRFQVASYLGRPWKKFAKTVIMQTEIGDHIRPEGYIKWDGEAFEKSCQYLEFANRGPGAVPPNGSRSKIFTRSRHIDPREASQYTVAAFIQGHLWLRTTGAPFTPGL</sequence>
<name>A0ABD3AK70_9GENT</name>
<evidence type="ECO:0000256" key="10">
    <source>
        <dbReference type="ARBA" id="ARBA00023316"/>
    </source>
</evidence>
<dbReference type="EC" id="3.1.1.11" evidence="5 13"/>
<evidence type="ECO:0000313" key="16">
    <source>
        <dbReference type="EMBL" id="KAL3531567.1"/>
    </source>
</evidence>
<keyword evidence="14" id="KW-0472">Membrane</keyword>
<comment type="caution">
    <text evidence="16">The sequence shown here is derived from an EMBL/GenBank/DDBJ whole genome shotgun (WGS) entry which is preliminary data.</text>
</comment>
<dbReference type="CDD" id="cd15798">
    <property type="entry name" value="PMEI-like_3"/>
    <property type="match status" value="1"/>
</dbReference>
<evidence type="ECO:0000256" key="5">
    <source>
        <dbReference type="ARBA" id="ARBA00013229"/>
    </source>
</evidence>
<dbReference type="Pfam" id="PF04043">
    <property type="entry name" value="PMEI"/>
    <property type="match status" value="1"/>
</dbReference>
<evidence type="ECO:0000256" key="3">
    <source>
        <dbReference type="ARBA" id="ARBA00006027"/>
    </source>
</evidence>
<organism evidence="16 17">
    <name type="scientific">Cinchona calisaya</name>
    <dbReference type="NCBI Taxonomy" id="153742"/>
    <lineage>
        <taxon>Eukaryota</taxon>
        <taxon>Viridiplantae</taxon>
        <taxon>Streptophyta</taxon>
        <taxon>Embryophyta</taxon>
        <taxon>Tracheophyta</taxon>
        <taxon>Spermatophyta</taxon>
        <taxon>Magnoliopsida</taxon>
        <taxon>eudicotyledons</taxon>
        <taxon>Gunneridae</taxon>
        <taxon>Pentapetalae</taxon>
        <taxon>asterids</taxon>
        <taxon>lamiids</taxon>
        <taxon>Gentianales</taxon>
        <taxon>Rubiaceae</taxon>
        <taxon>Cinchonoideae</taxon>
        <taxon>Cinchoneae</taxon>
        <taxon>Cinchona</taxon>
    </lineage>
</organism>
<evidence type="ECO:0000256" key="11">
    <source>
        <dbReference type="ARBA" id="ARBA00047928"/>
    </source>
</evidence>
<dbReference type="SMART" id="SM00856">
    <property type="entry name" value="PMEI"/>
    <property type="match status" value="1"/>
</dbReference>
<dbReference type="GO" id="GO:0045490">
    <property type="term" value="P:pectin catabolic process"/>
    <property type="evidence" value="ECO:0007669"/>
    <property type="project" value="UniProtKB-UniRule"/>
</dbReference>
<keyword evidence="6" id="KW-0134">Cell wall</keyword>
<dbReference type="Gene3D" id="2.160.20.10">
    <property type="entry name" value="Single-stranded right-handed beta-helix, Pectin lyase-like"/>
    <property type="match status" value="1"/>
</dbReference>
<comment type="catalytic activity">
    <reaction evidence="11 13">
        <text>[(1-&gt;4)-alpha-D-galacturonosyl methyl ester](n) + n H2O = [(1-&gt;4)-alpha-D-galacturonosyl](n) + n methanol + n H(+)</text>
        <dbReference type="Rhea" id="RHEA:22380"/>
        <dbReference type="Rhea" id="RHEA-COMP:14570"/>
        <dbReference type="Rhea" id="RHEA-COMP:14573"/>
        <dbReference type="ChEBI" id="CHEBI:15377"/>
        <dbReference type="ChEBI" id="CHEBI:15378"/>
        <dbReference type="ChEBI" id="CHEBI:17790"/>
        <dbReference type="ChEBI" id="CHEBI:140522"/>
        <dbReference type="ChEBI" id="CHEBI:140523"/>
        <dbReference type="EC" id="3.1.1.11"/>
    </reaction>
</comment>
<dbReference type="GO" id="GO:0030599">
    <property type="term" value="F:pectinesterase activity"/>
    <property type="evidence" value="ECO:0007669"/>
    <property type="project" value="UniProtKB-UniRule"/>
</dbReference>
<keyword evidence="7" id="KW-0964">Secreted</keyword>
<dbReference type="Gene3D" id="1.20.140.40">
    <property type="entry name" value="Invertase/pectin methylesterase inhibitor family protein"/>
    <property type="match status" value="1"/>
</dbReference>
<comment type="similarity">
    <text evidence="3">In the N-terminal section; belongs to the PMEI family.</text>
</comment>
<dbReference type="PROSITE" id="PS00503">
    <property type="entry name" value="PECTINESTERASE_2"/>
    <property type="match status" value="1"/>
</dbReference>
<keyword evidence="10" id="KW-0961">Cell wall biogenesis/degradation</keyword>
<feature type="transmembrane region" description="Helical" evidence="14">
    <location>
        <begin position="7"/>
        <end position="28"/>
    </location>
</feature>
<feature type="active site" evidence="12">
    <location>
        <position position="409"/>
    </location>
</feature>
<proteinExistence type="inferred from homology"/>
<dbReference type="EMBL" id="JBJUIK010000004">
    <property type="protein sequence ID" value="KAL3531567.1"/>
    <property type="molecule type" value="Genomic_DNA"/>
</dbReference>
<dbReference type="InterPro" id="IPR000070">
    <property type="entry name" value="Pectinesterase_cat"/>
</dbReference>
<protein>
    <recommendedName>
        <fullName evidence="5 13">Pectinesterase</fullName>
        <ecNumber evidence="5 13">3.1.1.11</ecNumber>
    </recommendedName>
</protein>
<evidence type="ECO:0000256" key="8">
    <source>
        <dbReference type="ARBA" id="ARBA00022801"/>
    </source>
</evidence>
<evidence type="ECO:0000313" key="17">
    <source>
        <dbReference type="Proteomes" id="UP001630127"/>
    </source>
</evidence>
<dbReference type="Pfam" id="PF01095">
    <property type="entry name" value="Pectinesterase"/>
    <property type="match status" value="1"/>
</dbReference>
<dbReference type="Proteomes" id="UP001630127">
    <property type="component" value="Unassembled WGS sequence"/>
</dbReference>
<evidence type="ECO:0000256" key="13">
    <source>
        <dbReference type="RuleBase" id="RU000589"/>
    </source>
</evidence>
<comment type="similarity">
    <text evidence="4">In the C-terminal section; belongs to the pectinesterase family.</text>
</comment>
<evidence type="ECO:0000256" key="4">
    <source>
        <dbReference type="ARBA" id="ARBA00007786"/>
    </source>
</evidence>
<evidence type="ECO:0000256" key="7">
    <source>
        <dbReference type="ARBA" id="ARBA00022525"/>
    </source>
</evidence>
<dbReference type="NCBIfam" id="TIGR01614">
    <property type="entry name" value="PME_inhib"/>
    <property type="match status" value="1"/>
</dbReference>
<evidence type="ECO:0000256" key="1">
    <source>
        <dbReference type="ARBA" id="ARBA00004191"/>
    </source>
</evidence>
<dbReference type="SUPFAM" id="SSF51126">
    <property type="entry name" value="Pectin lyase-like"/>
    <property type="match status" value="1"/>
</dbReference>
<dbReference type="InterPro" id="IPR033131">
    <property type="entry name" value="Pectinesterase_Asp_AS"/>
</dbReference>
<keyword evidence="14" id="KW-1133">Transmembrane helix</keyword>
<gene>
    <name evidence="16" type="ORF">ACH5RR_010889</name>
</gene>
<reference evidence="16 17" key="1">
    <citation type="submission" date="2024-11" db="EMBL/GenBank/DDBJ databases">
        <title>A near-complete genome assembly of Cinchona calisaya.</title>
        <authorList>
            <person name="Lian D.C."/>
            <person name="Zhao X.W."/>
            <person name="Wei L."/>
        </authorList>
    </citation>
    <scope>NUCLEOTIDE SEQUENCE [LARGE SCALE GENOMIC DNA]</scope>
    <source>
        <tissue evidence="16">Nenye</tissue>
    </source>
</reference>
<dbReference type="AlphaFoldDB" id="A0ABD3AK70"/>
<dbReference type="InterPro" id="IPR011050">
    <property type="entry name" value="Pectin_lyase_fold/virulence"/>
</dbReference>
<keyword evidence="8 13" id="KW-0378">Hydrolase</keyword>
<keyword evidence="17" id="KW-1185">Reference proteome</keyword>
<evidence type="ECO:0000256" key="9">
    <source>
        <dbReference type="ARBA" id="ARBA00023085"/>
    </source>
</evidence>
<evidence type="ECO:0000256" key="6">
    <source>
        <dbReference type="ARBA" id="ARBA00022512"/>
    </source>
</evidence>
<dbReference type="PANTHER" id="PTHR31707">
    <property type="entry name" value="PECTINESTERASE"/>
    <property type="match status" value="1"/>
</dbReference>
<evidence type="ECO:0000259" key="15">
    <source>
        <dbReference type="SMART" id="SM00856"/>
    </source>
</evidence>
<dbReference type="SUPFAM" id="SSF101148">
    <property type="entry name" value="Plant invertase/pectin methylesterase inhibitor"/>
    <property type="match status" value="1"/>
</dbReference>
<keyword evidence="14" id="KW-0812">Transmembrane</keyword>
<evidence type="ECO:0000256" key="14">
    <source>
        <dbReference type="SAM" id="Phobius"/>
    </source>
</evidence>
<dbReference type="InterPro" id="IPR012334">
    <property type="entry name" value="Pectin_lyas_fold"/>
</dbReference>
<evidence type="ECO:0000256" key="2">
    <source>
        <dbReference type="ARBA" id="ARBA00005184"/>
    </source>
</evidence>
<comment type="subcellular location">
    <subcellularLocation>
        <location evidence="1">Secreted</location>
        <location evidence="1">Cell wall</location>
    </subcellularLocation>
</comment>
<dbReference type="InterPro" id="IPR035513">
    <property type="entry name" value="Invertase/methylesterase_inhib"/>
</dbReference>
<dbReference type="FunFam" id="1.20.140.40:FF:000001">
    <property type="entry name" value="Pectinesterase"/>
    <property type="match status" value="1"/>
</dbReference>
<comment type="pathway">
    <text evidence="2 13">Glycan metabolism; pectin degradation; 2-dehydro-3-deoxy-D-gluconate from pectin: step 1/5.</text>
</comment>
<accession>A0ABD3AK70</accession>